<evidence type="ECO:0000256" key="8">
    <source>
        <dbReference type="ARBA" id="ARBA00022989"/>
    </source>
</evidence>
<comment type="caution">
    <text evidence="13">The sequence shown here is derived from an EMBL/GenBank/DDBJ whole genome shotgun (WGS) entry which is preliminary data.</text>
</comment>
<dbReference type="Gene3D" id="1.20.1540.10">
    <property type="entry name" value="Rhomboid-like"/>
    <property type="match status" value="1"/>
</dbReference>
<dbReference type="EMBL" id="JAVRRD010000020">
    <property type="protein sequence ID" value="KAK5048940.1"/>
    <property type="molecule type" value="Genomic_DNA"/>
</dbReference>
<evidence type="ECO:0000256" key="4">
    <source>
        <dbReference type="ARBA" id="ARBA00022670"/>
    </source>
</evidence>
<evidence type="ECO:0000256" key="2">
    <source>
        <dbReference type="ARBA" id="ARBA00004141"/>
    </source>
</evidence>
<evidence type="ECO:0000256" key="6">
    <source>
        <dbReference type="ARBA" id="ARBA00022801"/>
    </source>
</evidence>
<comment type="catalytic activity">
    <reaction evidence="1 10">
        <text>Cleaves type-1 transmembrane domains using a catalytic dyad composed of serine and histidine that are contributed by different transmembrane domains.</text>
        <dbReference type="EC" id="3.4.21.105"/>
    </reaction>
</comment>
<keyword evidence="7 10" id="KW-0720">Serine protease</keyword>
<comment type="function">
    <text evidence="10">Serine protease involved in intramembrane proteolysis.</text>
</comment>
<feature type="transmembrane region" description="Helical" evidence="10">
    <location>
        <begin position="444"/>
        <end position="466"/>
    </location>
</feature>
<evidence type="ECO:0000256" key="11">
    <source>
        <dbReference type="SAM" id="MobiDB-lite"/>
    </source>
</evidence>
<dbReference type="InterPro" id="IPR002610">
    <property type="entry name" value="Peptidase_S54_rhomboid-like"/>
</dbReference>
<feature type="transmembrane region" description="Helical" evidence="10">
    <location>
        <begin position="271"/>
        <end position="292"/>
    </location>
</feature>
<keyword evidence="5 10" id="KW-0812">Transmembrane</keyword>
<keyword evidence="8 10" id="KW-1133">Transmembrane helix</keyword>
<proteinExistence type="inferred from homology"/>
<evidence type="ECO:0000256" key="7">
    <source>
        <dbReference type="ARBA" id="ARBA00022825"/>
    </source>
</evidence>
<dbReference type="Pfam" id="PF01694">
    <property type="entry name" value="Rhomboid"/>
    <property type="match status" value="1"/>
</dbReference>
<evidence type="ECO:0000256" key="9">
    <source>
        <dbReference type="ARBA" id="ARBA00023136"/>
    </source>
</evidence>
<dbReference type="GO" id="GO:0004252">
    <property type="term" value="F:serine-type endopeptidase activity"/>
    <property type="evidence" value="ECO:0007669"/>
    <property type="project" value="InterPro"/>
</dbReference>
<gene>
    <name evidence="13" type="ORF">LTR84_005361</name>
</gene>
<dbReference type="RefSeq" id="XP_064704145.1">
    <property type="nucleotide sequence ID" value="XM_064848931.1"/>
</dbReference>
<dbReference type="InterPro" id="IPR022764">
    <property type="entry name" value="Peptidase_S54_rhomboid_dom"/>
</dbReference>
<dbReference type="EC" id="3.4.21.105" evidence="10"/>
<keyword evidence="14" id="KW-1185">Reference proteome</keyword>
<feature type="domain" description="Peptidase S54 rhomboid" evidence="12">
    <location>
        <begin position="235"/>
        <end position="372"/>
    </location>
</feature>
<evidence type="ECO:0000256" key="1">
    <source>
        <dbReference type="ARBA" id="ARBA00000156"/>
    </source>
</evidence>
<feature type="region of interest" description="Disordered" evidence="11">
    <location>
        <begin position="1"/>
        <end position="121"/>
    </location>
</feature>
<feature type="transmembrane region" description="Helical" evidence="10">
    <location>
        <begin position="358"/>
        <end position="378"/>
    </location>
</feature>
<comment type="subcellular location">
    <subcellularLocation>
        <location evidence="2 10">Membrane</location>
        <topology evidence="2 10">Multi-pass membrane protein</topology>
    </subcellularLocation>
</comment>
<keyword evidence="6 10" id="KW-0378">Hydrolase</keyword>
<dbReference type="GeneID" id="89973538"/>
<dbReference type="AlphaFoldDB" id="A0AAV9N4E4"/>
<dbReference type="GO" id="GO:0006508">
    <property type="term" value="P:proteolysis"/>
    <property type="evidence" value="ECO:0007669"/>
    <property type="project" value="UniProtKB-KW"/>
</dbReference>
<name>A0AAV9N4E4_9EURO</name>
<evidence type="ECO:0000256" key="5">
    <source>
        <dbReference type="ARBA" id="ARBA00022692"/>
    </source>
</evidence>
<accession>A0AAV9N4E4</accession>
<protein>
    <recommendedName>
        <fullName evidence="10">Rhomboid-type serine protease</fullName>
        <ecNumber evidence="10">3.4.21.105</ecNumber>
    </recommendedName>
</protein>
<feature type="transmembrane region" description="Helical" evidence="10">
    <location>
        <begin position="333"/>
        <end position="352"/>
    </location>
</feature>
<dbReference type="Proteomes" id="UP001358417">
    <property type="component" value="Unassembled WGS sequence"/>
</dbReference>
<feature type="compositionally biased region" description="Basic and acidic residues" evidence="11">
    <location>
        <begin position="54"/>
        <end position="64"/>
    </location>
</feature>
<feature type="compositionally biased region" description="Low complexity" evidence="11">
    <location>
        <begin position="78"/>
        <end position="87"/>
    </location>
</feature>
<organism evidence="13 14">
    <name type="scientific">Exophiala bonariae</name>
    <dbReference type="NCBI Taxonomy" id="1690606"/>
    <lineage>
        <taxon>Eukaryota</taxon>
        <taxon>Fungi</taxon>
        <taxon>Dikarya</taxon>
        <taxon>Ascomycota</taxon>
        <taxon>Pezizomycotina</taxon>
        <taxon>Eurotiomycetes</taxon>
        <taxon>Chaetothyriomycetidae</taxon>
        <taxon>Chaetothyriales</taxon>
        <taxon>Herpotrichiellaceae</taxon>
        <taxon>Exophiala</taxon>
    </lineage>
</organism>
<feature type="transmembrane region" description="Helical" evidence="10">
    <location>
        <begin position="298"/>
        <end position="321"/>
    </location>
</feature>
<reference evidence="13 14" key="1">
    <citation type="submission" date="2023-08" db="EMBL/GenBank/DDBJ databases">
        <title>Black Yeasts Isolated from many extreme environments.</title>
        <authorList>
            <person name="Coleine C."/>
            <person name="Stajich J.E."/>
            <person name="Selbmann L."/>
        </authorList>
    </citation>
    <scope>NUCLEOTIDE SEQUENCE [LARGE SCALE GENOMIC DNA]</scope>
    <source>
        <strain evidence="13 14">CCFEE 5792</strain>
    </source>
</reference>
<feature type="compositionally biased region" description="Polar residues" evidence="11">
    <location>
        <begin position="92"/>
        <end position="106"/>
    </location>
</feature>
<feature type="compositionally biased region" description="Polar residues" evidence="11">
    <location>
        <begin position="7"/>
        <end position="16"/>
    </location>
</feature>
<evidence type="ECO:0000256" key="3">
    <source>
        <dbReference type="ARBA" id="ARBA00009045"/>
    </source>
</evidence>
<feature type="compositionally biased region" description="Low complexity" evidence="11">
    <location>
        <begin position="31"/>
        <end position="48"/>
    </location>
</feature>
<sequence length="521" mass="57758">MAANDYYSGQSSQPYNRPQYLDTRPAGQTANSYNPSYSSSSIDQSHPSLVSAADGRRDDYDHSSSRISQFSDTIPLRNQQQTINTNQDDWRTQSNQYSNSPESQTAPPLLPKSKTKSKKKDGWFSGKIPWVVYIVSLVQITVFIAEIIQNSIVTGSPIMIHPQFNPMIGPSTYIQINMGARFTPCMRRIPAIQDSNTTIQWPCPNTTTSDLNDPSNQCDLAELCGFSNFNNDQPNQWFRFILPMFLHAGLIHIAFNLLLQLTMGREMEKAIGSIRFALVYFSSGIFGFVLGGNFAATAIASTGASGCLFGVLALVLLDLIYTWNERRSPVKDLMWILVDIVISFVLGLLPGLDNFSHIGGFLMGLGAGVCLLHSPNILRQRVGKPITKSYNNMGSDSEVNDVKNPKTSLISGPQSTAKPADVAAFAKGPINFFKGRKPLWWGWWLLRAGALIAVLVGFVVLLNNFYTYHDTCSWCKYLSCLPVSNWCDIGNLTFTDTDSTKTKRDILDMGVVLVSDLFDVN</sequence>
<dbReference type="InterPro" id="IPR035952">
    <property type="entry name" value="Rhomboid-like_sf"/>
</dbReference>
<evidence type="ECO:0000313" key="13">
    <source>
        <dbReference type="EMBL" id="KAK5048940.1"/>
    </source>
</evidence>
<comment type="similarity">
    <text evidence="3 10">Belongs to the peptidase S54 family.</text>
</comment>
<feature type="transmembrane region" description="Helical" evidence="10">
    <location>
        <begin position="128"/>
        <end position="148"/>
    </location>
</feature>
<evidence type="ECO:0000256" key="10">
    <source>
        <dbReference type="RuleBase" id="RU362115"/>
    </source>
</evidence>
<evidence type="ECO:0000313" key="14">
    <source>
        <dbReference type="Proteomes" id="UP001358417"/>
    </source>
</evidence>
<dbReference type="SUPFAM" id="SSF144091">
    <property type="entry name" value="Rhomboid-like"/>
    <property type="match status" value="1"/>
</dbReference>
<keyword evidence="4 10" id="KW-0645">Protease</keyword>
<dbReference type="PANTHER" id="PTHR22936">
    <property type="entry name" value="RHOMBOID-RELATED"/>
    <property type="match status" value="1"/>
</dbReference>
<feature type="transmembrane region" description="Helical" evidence="10">
    <location>
        <begin position="237"/>
        <end position="259"/>
    </location>
</feature>
<dbReference type="PANTHER" id="PTHR22936:SF69">
    <property type="entry name" value="RHOMBOID-LIKE PROTEIN"/>
    <property type="match status" value="1"/>
</dbReference>
<dbReference type="GO" id="GO:0016020">
    <property type="term" value="C:membrane"/>
    <property type="evidence" value="ECO:0007669"/>
    <property type="project" value="UniProtKB-SubCell"/>
</dbReference>
<evidence type="ECO:0000259" key="12">
    <source>
        <dbReference type="Pfam" id="PF01694"/>
    </source>
</evidence>
<keyword evidence="9 10" id="KW-0472">Membrane</keyword>